<gene>
    <name evidence="1" type="ORF">J0A66_13985</name>
</gene>
<proteinExistence type="predicted"/>
<name>A0A939DPE9_9ALTE</name>
<sequence length="317" mass="36888">MPFIEDINRELTALNVPIKMNDHSLLWEIRRLFLLSVFFKLILKFKGTKKLIVICYYNHISLAACKAANEMGIETIEYQHGMQNKYQPMYNTWFNVPREGYVLLPKVFAVWSQYNIENLNSWILKSDFHSARLVGNGFSTFYANEIITTKSYTDVFGNYSKKILITLQSERYFPRFLPDVIQNSPKDWLWILKEHPNHKILNVPGIDLEKLKCRHNVIWETKLHLYALLPEVDLHATAFSTAAFEALEFNVPTIFFDPVAESCFGSLVQDNEYFSCASSEEEFVTFIRFFMRLNIRESKSVFHSFDGEAIASPSSAL</sequence>
<dbReference type="SUPFAM" id="SSF53756">
    <property type="entry name" value="UDP-Glycosyltransferase/glycogen phosphorylase"/>
    <property type="match status" value="1"/>
</dbReference>
<dbReference type="Gene3D" id="3.40.50.12580">
    <property type="match status" value="1"/>
</dbReference>
<evidence type="ECO:0000313" key="1">
    <source>
        <dbReference type="EMBL" id="MBN7826340.1"/>
    </source>
</evidence>
<protein>
    <submittedName>
        <fullName evidence="1">Uncharacterized protein</fullName>
    </submittedName>
</protein>
<organism evidence="1 2">
    <name type="scientific">Bowmanella dokdonensis</name>
    <dbReference type="NCBI Taxonomy" id="751969"/>
    <lineage>
        <taxon>Bacteria</taxon>
        <taxon>Pseudomonadati</taxon>
        <taxon>Pseudomonadota</taxon>
        <taxon>Gammaproteobacteria</taxon>
        <taxon>Alteromonadales</taxon>
        <taxon>Alteromonadaceae</taxon>
        <taxon>Bowmanella</taxon>
    </lineage>
</organism>
<dbReference type="Proteomes" id="UP000664654">
    <property type="component" value="Unassembled WGS sequence"/>
</dbReference>
<keyword evidence="2" id="KW-1185">Reference proteome</keyword>
<dbReference type="AlphaFoldDB" id="A0A939DPE9"/>
<dbReference type="RefSeq" id="WP_206574456.1">
    <property type="nucleotide sequence ID" value="NZ_JAFKCV010000008.1"/>
</dbReference>
<accession>A0A939DPE9</accession>
<dbReference type="InterPro" id="IPR043148">
    <property type="entry name" value="TagF_C"/>
</dbReference>
<comment type="caution">
    <text evidence="1">The sequence shown here is derived from an EMBL/GenBank/DDBJ whole genome shotgun (WGS) entry which is preliminary data.</text>
</comment>
<dbReference type="EMBL" id="JAFKCV010000008">
    <property type="protein sequence ID" value="MBN7826340.1"/>
    <property type="molecule type" value="Genomic_DNA"/>
</dbReference>
<evidence type="ECO:0000313" key="2">
    <source>
        <dbReference type="Proteomes" id="UP000664654"/>
    </source>
</evidence>
<reference evidence="1" key="1">
    <citation type="submission" date="2021-03" db="EMBL/GenBank/DDBJ databases">
        <title>novel species isolated from a fishpond in China.</title>
        <authorList>
            <person name="Lu H."/>
            <person name="Cai Z."/>
        </authorList>
    </citation>
    <scope>NUCLEOTIDE SEQUENCE</scope>
    <source>
        <strain evidence="1">JCM 30855</strain>
    </source>
</reference>